<evidence type="ECO:0000313" key="3">
    <source>
        <dbReference type="Proteomes" id="UP000247810"/>
    </source>
</evidence>
<protein>
    <submittedName>
        <fullName evidence="2">Uncharacterized protein</fullName>
    </submittedName>
</protein>
<feature type="compositionally biased region" description="Basic and acidic residues" evidence="1">
    <location>
        <begin position="74"/>
        <end position="86"/>
    </location>
</feature>
<dbReference type="Proteomes" id="UP000247810">
    <property type="component" value="Unassembled WGS sequence"/>
</dbReference>
<dbReference type="EMBL" id="KZ825800">
    <property type="protein sequence ID" value="PYH99601.1"/>
    <property type="molecule type" value="Genomic_DNA"/>
</dbReference>
<reference evidence="2 3" key="1">
    <citation type="submission" date="2018-02" db="EMBL/GenBank/DDBJ databases">
        <title>The genomes of Aspergillus section Nigri reveals drivers in fungal speciation.</title>
        <authorList>
            <consortium name="DOE Joint Genome Institute"/>
            <person name="Vesth T.C."/>
            <person name="Nybo J."/>
            <person name="Theobald S."/>
            <person name="Brandl J."/>
            <person name="Frisvad J.C."/>
            <person name="Nielsen K.F."/>
            <person name="Lyhne E.K."/>
            <person name="Kogle M.E."/>
            <person name="Kuo A."/>
            <person name="Riley R."/>
            <person name="Clum A."/>
            <person name="Nolan M."/>
            <person name="Lipzen A."/>
            <person name="Salamov A."/>
            <person name="Henrissat B."/>
            <person name="Wiebenga A."/>
            <person name="De vries R.P."/>
            <person name="Grigoriev I.V."/>
            <person name="Mortensen U.H."/>
            <person name="Andersen M.R."/>
            <person name="Baker S.E."/>
        </authorList>
    </citation>
    <scope>NUCLEOTIDE SEQUENCE [LARGE SCALE GENOMIC DNA]</scope>
    <source>
        <strain evidence="2 3">CBS 707.79</strain>
    </source>
</reference>
<feature type="region of interest" description="Disordered" evidence="1">
    <location>
        <begin position="1"/>
        <end position="31"/>
    </location>
</feature>
<sequence>MSGGGGMGSESEDKCPGNIHRDEGSLTKGKMWSTEISGHACSGGSVKIYIRNGSKHCDSREWYQEKDEQCASDMRISRNEGHEQTVYRKQGARPTISIKGPLGYENSQTNERKPGLKPWPIQTRVERNAQQDRTRTKGRIEKKKREKREKREKRV</sequence>
<name>A0A319DPW9_9EURO</name>
<feature type="region of interest" description="Disordered" evidence="1">
    <location>
        <begin position="74"/>
        <end position="155"/>
    </location>
</feature>
<feature type="compositionally biased region" description="Basic and acidic residues" evidence="1">
    <location>
        <begin position="11"/>
        <end position="25"/>
    </location>
</feature>
<dbReference type="VEuPathDB" id="FungiDB:BO71DRAFT_170387"/>
<feature type="compositionally biased region" description="Basic residues" evidence="1">
    <location>
        <begin position="140"/>
        <end position="155"/>
    </location>
</feature>
<feature type="compositionally biased region" description="Basic and acidic residues" evidence="1">
    <location>
        <begin position="124"/>
        <end position="139"/>
    </location>
</feature>
<organism evidence="2 3">
    <name type="scientific">Aspergillus ellipticus CBS 707.79</name>
    <dbReference type="NCBI Taxonomy" id="1448320"/>
    <lineage>
        <taxon>Eukaryota</taxon>
        <taxon>Fungi</taxon>
        <taxon>Dikarya</taxon>
        <taxon>Ascomycota</taxon>
        <taxon>Pezizomycotina</taxon>
        <taxon>Eurotiomycetes</taxon>
        <taxon>Eurotiomycetidae</taxon>
        <taxon>Eurotiales</taxon>
        <taxon>Aspergillaceae</taxon>
        <taxon>Aspergillus</taxon>
        <taxon>Aspergillus subgen. Circumdati</taxon>
    </lineage>
</organism>
<keyword evidence="3" id="KW-1185">Reference proteome</keyword>
<gene>
    <name evidence="2" type="ORF">BO71DRAFT_170387</name>
</gene>
<evidence type="ECO:0000256" key="1">
    <source>
        <dbReference type="SAM" id="MobiDB-lite"/>
    </source>
</evidence>
<dbReference type="AlphaFoldDB" id="A0A319DPW9"/>
<accession>A0A319DPW9</accession>
<proteinExistence type="predicted"/>
<evidence type="ECO:0000313" key="2">
    <source>
        <dbReference type="EMBL" id="PYH99601.1"/>
    </source>
</evidence>